<keyword evidence="1" id="KW-0862">Zinc</keyword>
<evidence type="ECO:0000313" key="5">
    <source>
        <dbReference type="Proteomes" id="UP001231189"/>
    </source>
</evidence>
<dbReference type="Proteomes" id="UP001231189">
    <property type="component" value="Unassembled WGS sequence"/>
</dbReference>
<dbReference type="Gene3D" id="4.10.60.10">
    <property type="entry name" value="Zinc finger, CCHC-type"/>
    <property type="match status" value="1"/>
</dbReference>
<evidence type="ECO:0000256" key="1">
    <source>
        <dbReference type="PROSITE-ProRule" id="PRU00047"/>
    </source>
</evidence>
<name>A0AAD8RIE8_LOLMU</name>
<dbReference type="PROSITE" id="PS50158">
    <property type="entry name" value="ZF_CCHC"/>
    <property type="match status" value="1"/>
</dbReference>
<dbReference type="GO" id="GO:0003676">
    <property type="term" value="F:nucleic acid binding"/>
    <property type="evidence" value="ECO:0007669"/>
    <property type="project" value="InterPro"/>
</dbReference>
<evidence type="ECO:0000259" key="3">
    <source>
        <dbReference type="PROSITE" id="PS50158"/>
    </source>
</evidence>
<gene>
    <name evidence="4" type="ORF">QYE76_025736</name>
</gene>
<dbReference type="SUPFAM" id="SSF57756">
    <property type="entry name" value="Retrovirus zinc finger-like domains"/>
    <property type="match status" value="1"/>
</dbReference>
<proteinExistence type="predicted"/>
<evidence type="ECO:0000256" key="2">
    <source>
        <dbReference type="SAM" id="MobiDB-lite"/>
    </source>
</evidence>
<comment type="caution">
    <text evidence="4">The sequence shown here is derived from an EMBL/GenBank/DDBJ whole genome shotgun (WGS) entry which is preliminary data.</text>
</comment>
<protein>
    <recommendedName>
        <fullName evidence="3">CCHC-type domain-containing protein</fullName>
    </recommendedName>
</protein>
<dbReference type="InterPro" id="IPR001878">
    <property type="entry name" value="Znf_CCHC"/>
</dbReference>
<keyword evidence="1" id="KW-0863">Zinc-finger</keyword>
<keyword evidence="1" id="KW-0479">Metal-binding</keyword>
<feature type="region of interest" description="Disordered" evidence="2">
    <location>
        <begin position="32"/>
        <end position="61"/>
    </location>
</feature>
<sequence length="86" mass="9339">MAFPSHRASKCKDQIRCFYCDESGHRERFCPHRRKFKSPSSPSRAKTLVPATSSPTSPGARSWAKIVAAPLPCDGRKGHGVEVAGG</sequence>
<dbReference type="AlphaFoldDB" id="A0AAD8RIE8"/>
<feature type="compositionally biased region" description="Polar residues" evidence="2">
    <location>
        <begin position="50"/>
        <end position="59"/>
    </location>
</feature>
<reference evidence="4" key="1">
    <citation type="submission" date="2023-07" db="EMBL/GenBank/DDBJ databases">
        <title>A chromosome-level genome assembly of Lolium multiflorum.</title>
        <authorList>
            <person name="Chen Y."/>
            <person name="Copetti D."/>
            <person name="Kolliker R."/>
            <person name="Studer B."/>
        </authorList>
    </citation>
    <scope>NUCLEOTIDE SEQUENCE</scope>
    <source>
        <strain evidence="4">02402/16</strain>
        <tissue evidence="4">Leaf</tissue>
    </source>
</reference>
<evidence type="ECO:0000313" key="4">
    <source>
        <dbReference type="EMBL" id="KAK1620219.1"/>
    </source>
</evidence>
<feature type="domain" description="CCHC-type" evidence="3">
    <location>
        <begin position="16"/>
        <end position="31"/>
    </location>
</feature>
<dbReference type="InterPro" id="IPR036875">
    <property type="entry name" value="Znf_CCHC_sf"/>
</dbReference>
<organism evidence="4 5">
    <name type="scientific">Lolium multiflorum</name>
    <name type="common">Italian ryegrass</name>
    <name type="synonym">Lolium perenne subsp. multiflorum</name>
    <dbReference type="NCBI Taxonomy" id="4521"/>
    <lineage>
        <taxon>Eukaryota</taxon>
        <taxon>Viridiplantae</taxon>
        <taxon>Streptophyta</taxon>
        <taxon>Embryophyta</taxon>
        <taxon>Tracheophyta</taxon>
        <taxon>Spermatophyta</taxon>
        <taxon>Magnoliopsida</taxon>
        <taxon>Liliopsida</taxon>
        <taxon>Poales</taxon>
        <taxon>Poaceae</taxon>
        <taxon>BOP clade</taxon>
        <taxon>Pooideae</taxon>
        <taxon>Poodae</taxon>
        <taxon>Poeae</taxon>
        <taxon>Poeae Chloroplast Group 2 (Poeae type)</taxon>
        <taxon>Loliodinae</taxon>
        <taxon>Loliinae</taxon>
        <taxon>Lolium</taxon>
    </lineage>
</organism>
<dbReference type="GO" id="GO:0008270">
    <property type="term" value="F:zinc ion binding"/>
    <property type="evidence" value="ECO:0007669"/>
    <property type="project" value="UniProtKB-KW"/>
</dbReference>
<accession>A0AAD8RIE8</accession>
<keyword evidence="5" id="KW-1185">Reference proteome</keyword>
<dbReference type="EMBL" id="JAUUTY010000006">
    <property type="protein sequence ID" value="KAK1620219.1"/>
    <property type="molecule type" value="Genomic_DNA"/>
</dbReference>